<comment type="caution">
    <text evidence="4">The sequence shown here is derived from an EMBL/GenBank/DDBJ whole genome shotgun (WGS) entry which is preliminary data.</text>
</comment>
<keyword evidence="5" id="KW-1185">Reference proteome</keyword>
<evidence type="ECO:0000259" key="2">
    <source>
        <dbReference type="Pfam" id="PF22939"/>
    </source>
</evidence>
<dbReference type="Gene3D" id="3.40.50.300">
    <property type="entry name" value="P-loop containing nucleotide triphosphate hydrolases"/>
    <property type="match status" value="1"/>
</dbReference>
<dbReference type="Pfam" id="PF12796">
    <property type="entry name" value="Ank_2"/>
    <property type="match status" value="1"/>
</dbReference>
<keyword evidence="1" id="KW-0677">Repeat</keyword>
<evidence type="ECO:0000256" key="1">
    <source>
        <dbReference type="ARBA" id="ARBA00022737"/>
    </source>
</evidence>
<dbReference type="Pfam" id="PF22939">
    <property type="entry name" value="WHD_GPIID"/>
    <property type="match status" value="1"/>
</dbReference>
<dbReference type="InterPro" id="IPR054471">
    <property type="entry name" value="GPIID_WHD"/>
</dbReference>
<feature type="domain" description="GPI inositol-deacylase winged helix" evidence="2">
    <location>
        <begin position="526"/>
        <end position="609"/>
    </location>
</feature>
<dbReference type="InterPro" id="IPR027417">
    <property type="entry name" value="P-loop_NTPase"/>
</dbReference>
<feature type="domain" description="Nephrocystin 3-like N-terminal" evidence="3">
    <location>
        <begin position="258"/>
        <end position="415"/>
    </location>
</feature>
<protein>
    <recommendedName>
        <fullName evidence="6">NACHT domain-containing protein</fullName>
    </recommendedName>
</protein>
<dbReference type="Proteomes" id="UP000664169">
    <property type="component" value="Unassembled WGS sequence"/>
</dbReference>
<dbReference type="InterPro" id="IPR002110">
    <property type="entry name" value="Ankyrin_rpt"/>
</dbReference>
<dbReference type="SUPFAM" id="SSF52540">
    <property type="entry name" value="P-loop containing nucleoside triphosphate hydrolases"/>
    <property type="match status" value="1"/>
</dbReference>
<sequence length="955" mass="108937">MSLSAIRGKQLPPLTADVRLAEAVSLFEKDLTMEQKAEFRALRLDAEHKGPVEADTYRFTARFNRSLLTYRSDDTRAYGTRLTNILQAVQQYAALGDNMIGLTANPIARAVWTTVIFSLQSVTQHASFTNEITDVFMKIGTSAPIYRNMANLYRRKYFILVVEICHEVLKYSQTTAFQKYLTSLSNVVSGKCSKLEAWATLIKEEAAIGDSRKHHGLSKQTIDQAELRRRRKLKQEALNTASRHDHDLVWKQIRKAGTTLLFEKDPKYIDWRSRQSSSTLLYTGKLGAGKSVTLANVVDYAYLQMQNQDEIVIFFFCRHDIAESLTSRTIIGCVARQLLERLPAQMFPADSAVQLTQEDRLVHFVFKNLDSLKLKKTVLVLDGLDDCEIDDRQRVLNFVRGMQEKILLLMCMSSRQDADGHCYQNLLELAMPLVTAMPAENPDIATFVKTELAGYIHSGKMILRNPENEELICRSLVEKSEGMFLWVILQLKTLCFMKSDYKIKQALHDLPRGLPETYCRILTICGQHDAGMQKLILEITVAALKPLDIEQLQEAVSVIPGDTDWDPEKLVTNILTLLDCCGGILVIDEETLEVHLVHYSARQYLLSPQANKNRQGIDIDLAQICLTYLNYEILDSQLVNTKASAQSSITLANAGNIPRDLLESRVLPGRALRQFVMRFFKKTTPVRHQMKGAIPFPISKVEHEQQSRFRFHTYAAEYWFQHFALIMDEDKLAIKLAESIIDRPTTNIRCPGKDDKNVLSWALRKHHLAAVQLLLKSRNCAHLRYEVDFAIAEDLMLDAIARNDILLGTLLIEMSRSSFEFRLVEGHGQLRTKIRSASPEMKELFQQKGFLMTPKTLLSASLEGDAKALRRFLAQGYSIDVRDSLNRTPLAIGAMYGHTEVVRLLLQHRHINTRPLDDELRTPAQIAKFYHHDEIADMIEDLEIERDLQRYIFSE</sequence>
<reference evidence="4" key="1">
    <citation type="submission" date="2021-03" db="EMBL/GenBank/DDBJ databases">
        <authorList>
            <person name="Tagirdzhanova G."/>
        </authorList>
    </citation>
    <scope>NUCLEOTIDE SEQUENCE</scope>
</reference>
<dbReference type="Gene3D" id="1.25.40.20">
    <property type="entry name" value="Ankyrin repeat-containing domain"/>
    <property type="match status" value="1"/>
</dbReference>
<evidence type="ECO:0008006" key="6">
    <source>
        <dbReference type="Google" id="ProtNLM"/>
    </source>
</evidence>
<name>A0A8H3F2Q4_9LECA</name>
<dbReference type="PANTHER" id="PTHR10039:SF10">
    <property type="entry name" value="NACHT DOMAIN-CONTAINING PROTEIN"/>
    <property type="match status" value="1"/>
</dbReference>
<accession>A0A8H3F2Q4</accession>
<proteinExistence type="predicted"/>
<dbReference type="PANTHER" id="PTHR10039">
    <property type="entry name" value="AMELOGENIN"/>
    <property type="match status" value="1"/>
</dbReference>
<organism evidence="4 5">
    <name type="scientific">Gomphillus americanus</name>
    <dbReference type="NCBI Taxonomy" id="1940652"/>
    <lineage>
        <taxon>Eukaryota</taxon>
        <taxon>Fungi</taxon>
        <taxon>Dikarya</taxon>
        <taxon>Ascomycota</taxon>
        <taxon>Pezizomycotina</taxon>
        <taxon>Lecanoromycetes</taxon>
        <taxon>OSLEUM clade</taxon>
        <taxon>Ostropomycetidae</taxon>
        <taxon>Ostropales</taxon>
        <taxon>Graphidaceae</taxon>
        <taxon>Gomphilloideae</taxon>
        <taxon>Gomphillus</taxon>
    </lineage>
</organism>
<dbReference type="SUPFAM" id="SSF48403">
    <property type="entry name" value="Ankyrin repeat"/>
    <property type="match status" value="1"/>
</dbReference>
<dbReference type="InterPro" id="IPR036770">
    <property type="entry name" value="Ankyrin_rpt-contain_sf"/>
</dbReference>
<evidence type="ECO:0000313" key="4">
    <source>
        <dbReference type="EMBL" id="CAF9917337.1"/>
    </source>
</evidence>
<dbReference type="Pfam" id="PF24883">
    <property type="entry name" value="NPHP3_N"/>
    <property type="match status" value="1"/>
</dbReference>
<dbReference type="EMBL" id="CAJPDQ010000012">
    <property type="protein sequence ID" value="CAF9917337.1"/>
    <property type="molecule type" value="Genomic_DNA"/>
</dbReference>
<gene>
    <name evidence="4" type="ORF">GOMPHAMPRED_001217</name>
</gene>
<evidence type="ECO:0000313" key="5">
    <source>
        <dbReference type="Proteomes" id="UP000664169"/>
    </source>
</evidence>
<dbReference type="InterPro" id="IPR056884">
    <property type="entry name" value="NPHP3-like_N"/>
</dbReference>
<dbReference type="AlphaFoldDB" id="A0A8H3F2Q4"/>
<dbReference type="OrthoDB" id="427518at2759"/>
<evidence type="ECO:0000259" key="3">
    <source>
        <dbReference type="Pfam" id="PF24883"/>
    </source>
</evidence>